<proteinExistence type="predicted"/>
<protein>
    <submittedName>
        <fullName evidence="2">Uncharacterized protein</fullName>
    </submittedName>
</protein>
<dbReference type="AlphaFoldDB" id="A0A3L8Q9E7"/>
<sequence>VARTCLGNRNDSTSRLKAAETATSFQKFHSPPWTKPEDEKSSERKWEKYEESVGTPE</sequence>
<evidence type="ECO:0000313" key="3">
    <source>
        <dbReference type="Proteomes" id="UP000276834"/>
    </source>
</evidence>
<feature type="compositionally biased region" description="Basic and acidic residues" evidence="1">
    <location>
        <begin position="35"/>
        <end position="51"/>
    </location>
</feature>
<gene>
    <name evidence="2" type="ORF">DV515_00017755</name>
</gene>
<reference evidence="2 3" key="1">
    <citation type="journal article" date="2018" name="Proc. R. Soc. B">
        <title>A non-coding region near Follistatin controls head colour polymorphism in the Gouldian finch.</title>
        <authorList>
            <person name="Toomey M.B."/>
            <person name="Marques C.I."/>
            <person name="Andrade P."/>
            <person name="Araujo P.M."/>
            <person name="Sabatino S."/>
            <person name="Gazda M.A."/>
            <person name="Afonso S."/>
            <person name="Lopes R.J."/>
            <person name="Corbo J.C."/>
            <person name="Carneiro M."/>
        </authorList>
    </citation>
    <scope>NUCLEOTIDE SEQUENCE [LARGE SCALE GENOMIC DNA]</scope>
    <source>
        <strain evidence="2">Red01</strain>
        <tissue evidence="2">Muscle</tissue>
    </source>
</reference>
<dbReference type="OrthoDB" id="8767066at2759"/>
<dbReference type="Proteomes" id="UP000276834">
    <property type="component" value="Unassembled WGS sequence"/>
</dbReference>
<name>A0A3L8Q9E7_CHLGU</name>
<feature type="non-terminal residue" evidence="2">
    <location>
        <position position="1"/>
    </location>
</feature>
<keyword evidence="3" id="KW-1185">Reference proteome</keyword>
<organism evidence="2 3">
    <name type="scientific">Chloebia gouldiae</name>
    <name type="common">Gouldian finch</name>
    <name type="synonym">Erythrura gouldiae</name>
    <dbReference type="NCBI Taxonomy" id="44316"/>
    <lineage>
        <taxon>Eukaryota</taxon>
        <taxon>Metazoa</taxon>
        <taxon>Chordata</taxon>
        <taxon>Craniata</taxon>
        <taxon>Vertebrata</taxon>
        <taxon>Euteleostomi</taxon>
        <taxon>Archelosauria</taxon>
        <taxon>Archosauria</taxon>
        <taxon>Dinosauria</taxon>
        <taxon>Saurischia</taxon>
        <taxon>Theropoda</taxon>
        <taxon>Coelurosauria</taxon>
        <taxon>Aves</taxon>
        <taxon>Neognathae</taxon>
        <taxon>Neoaves</taxon>
        <taxon>Telluraves</taxon>
        <taxon>Australaves</taxon>
        <taxon>Passeriformes</taxon>
        <taxon>Passeroidea</taxon>
        <taxon>Passeridae</taxon>
        <taxon>Chloebia</taxon>
    </lineage>
</organism>
<evidence type="ECO:0000313" key="2">
    <source>
        <dbReference type="EMBL" id="RLV63945.1"/>
    </source>
</evidence>
<feature type="region of interest" description="Disordered" evidence="1">
    <location>
        <begin position="20"/>
        <end position="57"/>
    </location>
</feature>
<dbReference type="EMBL" id="QUSF01001660">
    <property type="protein sequence ID" value="RLV63945.1"/>
    <property type="molecule type" value="Genomic_DNA"/>
</dbReference>
<accession>A0A3L8Q9E7</accession>
<comment type="caution">
    <text evidence="2">The sequence shown here is derived from an EMBL/GenBank/DDBJ whole genome shotgun (WGS) entry which is preliminary data.</text>
</comment>
<evidence type="ECO:0000256" key="1">
    <source>
        <dbReference type="SAM" id="MobiDB-lite"/>
    </source>
</evidence>